<comment type="subcellular location">
    <subcellularLocation>
        <location evidence="2">Endoplasmic reticulum membrane</location>
        <topology evidence="2">Single-pass type II membrane protein</topology>
    </subcellularLocation>
    <subcellularLocation>
        <location evidence="1">Golgi apparatus membrane</location>
        <topology evidence="1">Single-pass type II membrane protein</topology>
    </subcellularLocation>
</comment>
<dbReference type="InterPro" id="IPR043538">
    <property type="entry name" value="XYLT"/>
</dbReference>
<dbReference type="EC" id="2.4.2.26" evidence="6"/>
<dbReference type="Pfam" id="PF12529">
    <property type="entry name" value="Xylo_C"/>
    <property type="match status" value="1"/>
</dbReference>
<comment type="pathway">
    <text evidence="4">Glycan metabolism; heparan sulfate biosynthesis.</text>
</comment>
<keyword evidence="12" id="KW-0735">Signal-anchor</keyword>
<keyword evidence="16" id="KW-1015">Disulfide bond</keyword>
<dbReference type="GO" id="GO:0015012">
    <property type="term" value="P:heparan sulfate proteoglycan biosynthetic process"/>
    <property type="evidence" value="ECO:0007669"/>
    <property type="project" value="TreeGrafter"/>
</dbReference>
<comment type="pathway">
    <text evidence="3">Glycan metabolism; chondroitin sulfate biosynthesis.</text>
</comment>
<evidence type="ECO:0000256" key="15">
    <source>
        <dbReference type="ARBA" id="ARBA00023136"/>
    </source>
</evidence>
<protein>
    <recommendedName>
        <fullName evidence="6">protein xylosyltransferase</fullName>
        <ecNumber evidence="6">2.4.2.26</ecNumber>
    </recommendedName>
    <alternativeName>
        <fullName evidence="18">Peptide O-xylosyltransferase</fullName>
    </alternativeName>
</protein>
<dbReference type="Pfam" id="PF02485">
    <property type="entry name" value="Branch"/>
    <property type="match status" value="1"/>
</dbReference>
<keyword evidence="8" id="KW-0808">Transferase</keyword>
<sequence length="894" mass="102841">MVKNNPKNNKWMRRYRTFFVIGFVILCLQIFLAARFVALNKNTEPDENHWVPLNIESELDQEVEANSARKSKLDNFDDEDSNAISPKSKKQKVVNQTHLLRYDELEFVPPCSITTREAVSAINRAKTQKCKQLISNITCLSYADKLYPIELRGSCPAEGFVPGRELGCFKDDKKFRLLSGYFGVNKNENSPKYCMKLCLQSGFPYAGVQYSNECFCGVDEPPLSSKIPDSSCNLKCPGDQHATCGGYYTINVYQTGIKSKLFLLEREEMCDNFVFLEFVPQIANTEVTGGSNSSVKIVFLLTLNGRAVRQVKRLLKVLYHKNHYYYIHVDVRQDYLYRELLSLEKVLPNVRLTRRRFATIWGGASLLEMLRSCMWELLNIKEWKWDFVLNLSESDFPVKTVAQLTQFLTANRHRNFVKSHGREVQRFIQKQGLDKTFVECETRMWRVGDRQLPHGVQIDGGSDWIALSRKFVDYVREPGTGRLSFGIFKHTLLPAESFFHTALRNSKFCDTYIDNNLHVTNWKRKLGCKCQYKHVVDWCGCSPNDFTPDDWPRILSTISRQLYFARKFEPIINQAVILQLELWLYGLEEPSKRIPNLDSYWQSVYHYRDLGVTPDDGLLTLGNSVKRHVLRKFNQSNLTSCDVQIFHLMQVHTFHNKDAYRYSLFLLNTTDGVIEVAVKPVRNLVLMKPSPLMEHVQVLLLRSEGADLEEFLQVLSPFSEPVLVYRFSALRGSKIYNLTCLWISPSGHLQDVTDFTVDELSLIGHVKSALRQPVLPGVWTTKLIYKNTLLAEVKFLVTPLEFITGRPVQKLVPSLFSGRLLNTSKQGEGLYEKFLPNASQRAILEKINQSDSEREGNLLSSWIDGLFSKFYGIEKVCMAGVRMVTYAELKLVLV</sequence>
<dbReference type="EMBL" id="JAPWTK010000022">
    <property type="protein sequence ID" value="KAJ8957493.1"/>
    <property type="molecule type" value="Genomic_DNA"/>
</dbReference>
<evidence type="ECO:0000256" key="9">
    <source>
        <dbReference type="ARBA" id="ARBA00022692"/>
    </source>
</evidence>
<dbReference type="SMART" id="SM00321">
    <property type="entry name" value="WSC"/>
    <property type="match status" value="1"/>
</dbReference>
<evidence type="ECO:0000256" key="8">
    <source>
        <dbReference type="ARBA" id="ARBA00022679"/>
    </source>
</evidence>
<keyword evidence="13" id="KW-1133">Transmembrane helix</keyword>
<evidence type="ECO:0000256" key="13">
    <source>
        <dbReference type="ARBA" id="ARBA00022989"/>
    </source>
</evidence>
<dbReference type="Proteomes" id="UP001162162">
    <property type="component" value="Unassembled WGS sequence"/>
</dbReference>
<evidence type="ECO:0000256" key="2">
    <source>
        <dbReference type="ARBA" id="ARBA00004648"/>
    </source>
</evidence>
<gene>
    <name evidence="22" type="ORF">NQ318_020520</name>
</gene>
<dbReference type="GO" id="GO:0046872">
    <property type="term" value="F:metal ion binding"/>
    <property type="evidence" value="ECO:0007669"/>
    <property type="project" value="UniProtKB-KW"/>
</dbReference>
<dbReference type="Pfam" id="PF01822">
    <property type="entry name" value="WSC"/>
    <property type="match status" value="1"/>
</dbReference>
<evidence type="ECO:0000256" key="11">
    <source>
        <dbReference type="ARBA" id="ARBA00022824"/>
    </source>
</evidence>
<evidence type="ECO:0000256" key="17">
    <source>
        <dbReference type="ARBA" id="ARBA00023180"/>
    </source>
</evidence>
<dbReference type="AlphaFoldDB" id="A0AAV8Z244"/>
<proteinExistence type="inferred from homology"/>
<keyword evidence="9" id="KW-0812">Transmembrane</keyword>
<evidence type="ECO:0000256" key="1">
    <source>
        <dbReference type="ARBA" id="ARBA00004323"/>
    </source>
</evidence>
<dbReference type="GO" id="GO:0030158">
    <property type="term" value="F:protein xylosyltransferase activity"/>
    <property type="evidence" value="ECO:0007669"/>
    <property type="project" value="UniProtKB-EC"/>
</dbReference>
<comment type="catalytic activity">
    <reaction evidence="19">
        <text>UDP-alpha-D-xylose + L-seryl-[protein] = 3-O-(beta-D-xylosyl)-L-seryl-[protein] + UDP + H(+)</text>
        <dbReference type="Rhea" id="RHEA:50192"/>
        <dbReference type="Rhea" id="RHEA-COMP:9863"/>
        <dbReference type="Rhea" id="RHEA-COMP:12567"/>
        <dbReference type="ChEBI" id="CHEBI:15378"/>
        <dbReference type="ChEBI" id="CHEBI:29999"/>
        <dbReference type="ChEBI" id="CHEBI:57632"/>
        <dbReference type="ChEBI" id="CHEBI:58223"/>
        <dbReference type="ChEBI" id="CHEBI:132085"/>
        <dbReference type="EC" id="2.4.2.26"/>
    </reaction>
</comment>
<evidence type="ECO:0000256" key="18">
    <source>
        <dbReference type="ARBA" id="ARBA00042865"/>
    </source>
</evidence>
<dbReference type="PANTHER" id="PTHR46025:SF3">
    <property type="entry name" value="XYLOSYLTRANSFERASE OXT"/>
    <property type="match status" value="1"/>
</dbReference>
<keyword evidence="17" id="KW-0325">Glycoprotein</keyword>
<keyword evidence="7" id="KW-0328">Glycosyltransferase</keyword>
<feature type="domain" description="WSC" evidence="21">
    <location>
        <begin position="162"/>
        <end position="256"/>
    </location>
</feature>
<reference evidence="22" key="1">
    <citation type="journal article" date="2023" name="Insect Mol. Biol.">
        <title>Genome sequencing provides insights into the evolution of gene families encoding plant cell wall-degrading enzymes in longhorned beetles.</title>
        <authorList>
            <person name="Shin N.R."/>
            <person name="Okamura Y."/>
            <person name="Kirsch R."/>
            <person name="Pauchet Y."/>
        </authorList>
    </citation>
    <scope>NUCLEOTIDE SEQUENCE</scope>
    <source>
        <strain evidence="22">AMC_N1</strain>
    </source>
</reference>
<keyword evidence="11" id="KW-0256">Endoplasmic reticulum</keyword>
<evidence type="ECO:0000256" key="19">
    <source>
        <dbReference type="ARBA" id="ARBA00047847"/>
    </source>
</evidence>
<evidence type="ECO:0000256" key="12">
    <source>
        <dbReference type="ARBA" id="ARBA00022968"/>
    </source>
</evidence>
<evidence type="ECO:0000256" key="5">
    <source>
        <dbReference type="ARBA" id="ARBA00010195"/>
    </source>
</evidence>
<evidence type="ECO:0000256" key="4">
    <source>
        <dbReference type="ARBA" id="ARBA00005093"/>
    </source>
</evidence>
<dbReference type="PROSITE" id="PS51212">
    <property type="entry name" value="WSC"/>
    <property type="match status" value="1"/>
</dbReference>
<dbReference type="InterPro" id="IPR003406">
    <property type="entry name" value="Glyco_trans_14"/>
</dbReference>
<dbReference type="InterPro" id="IPR002889">
    <property type="entry name" value="WSC_carb-bd"/>
</dbReference>
<evidence type="ECO:0000256" key="6">
    <source>
        <dbReference type="ARBA" id="ARBA00011972"/>
    </source>
</evidence>
<evidence type="ECO:0000256" key="14">
    <source>
        <dbReference type="ARBA" id="ARBA00023034"/>
    </source>
</evidence>
<organism evidence="22 23">
    <name type="scientific">Aromia moschata</name>
    <dbReference type="NCBI Taxonomy" id="1265417"/>
    <lineage>
        <taxon>Eukaryota</taxon>
        <taxon>Metazoa</taxon>
        <taxon>Ecdysozoa</taxon>
        <taxon>Arthropoda</taxon>
        <taxon>Hexapoda</taxon>
        <taxon>Insecta</taxon>
        <taxon>Pterygota</taxon>
        <taxon>Neoptera</taxon>
        <taxon>Endopterygota</taxon>
        <taxon>Coleoptera</taxon>
        <taxon>Polyphaga</taxon>
        <taxon>Cucujiformia</taxon>
        <taxon>Chrysomeloidea</taxon>
        <taxon>Cerambycidae</taxon>
        <taxon>Cerambycinae</taxon>
        <taxon>Callichromatini</taxon>
        <taxon>Aromia</taxon>
    </lineage>
</organism>
<keyword evidence="10" id="KW-0479">Metal-binding</keyword>
<evidence type="ECO:0000259" key="21">
    <source>
        <dbReference type="PROSITE" id="PS51212"/>
    </source>
</evidence>
<evidence type="ECO:0000313" key="22">
    <source>
        <dbReference type="EMBL" id="KAJ8957493.1"/>
    </source>
</evidence>
<dbReference type="PANTHER" id="PTHR46025">
    <property type="entry name" value="XYLOSYLTRANSFERASE OXT"/>
    <property type="match status" value="1"/>
</dbReference>
<evidence type="ECO:0000256" key="20">
    <source>
        <dbReference type="SAM" id="MobiDB-lite"/>
    </source>
</evidence>
<evidence type="ECO:0000256" key="16">
    <source>
        <dbReference type="ARBA" id="ARBA00023157"/>
    </source>
</evidence>
<name>A0AAV8Z244_9CUCU</name>
<evidence type="ECO:0000256" key="3">
    <source>
        <dbReference type="ARBA" id="ARBA00004840"/>
    </source>
</evidence>
<evidence type="ECO:0000313" key="23">
    <source>
        <dbReference type="Proteomes" id="UP001162162"/>
    </source>
</evidence>
<feature type="region of interest" description="Disordered" evidence="20">
    <location>
        <begin position="68"/>
        <end position="88"/>
    </location>
</feature>
<dbReference type="InterPro" id="IPR024448">
    <property type="entry name" value="XylT_C"/>
</dbReference>
<evidence type="ECO:0000256" key="7">
    <source>
        <dbReference type="ARBA" id="ARBA00022676"/>
    </source>
</evidence>
<keyword evidence="23" id="KW-1185">Reference proteome</keyword>
<comment type="caution">
    <text evidence="22">The sequence shown here is derived from an EMBL/GenBank/DDBJ whole genome shotgun (WGS) entry which is preliminary data.</text>
</comment>
<comment type="similarity">
    <text evidence="5">Belongs to the glycosyltransferase 14 family. XylT subfamily.</text>
</comment>
<keyword evidence="15" id="KW-0472">Membrane</keyword>
<dbReference type="GO" id="GO:0050650">
    <property type="term" value="P:chondroitin sulfate proteoglycan biosynthetic process"/>
    <property type="evidence" value="ECO:0007669"/>
    <property type="project" value="TreeGrafter"/>
</dbReference>
<dbReference type="GO" id="GO:0005789">
    <property type="term" value="C:endoplasmic reticulum membrane"/>
    <property type="evidence" value="ECO:0007669"/>
    <property type="project" value="UniProtKB-SubCell"/>
</dbReference>
<keyword evidence="14" id="KW-0333">Golgi apparatus</keyword>
<accession>A0AAV8Z244</accession>
<dbReference type="GO" id="GO:0000139">
    <property type="term" value="C:Golgi membrane"/>
    <property type="evidence" value="ECO:0007669"/>
    <property type="project" value="UniProtKB-SubCell"/>
</dbReference>
<evidence type="ECO:0000256" key="10">
    <source>
        <dbReference type="ARBA" id="ARBA00022723"/>
    </source>
</evidence>